<dbReference type="EMBL" id="AP021879">
    <property type="protein sequence ID" value="BBO90035.1"/>
    <property type="molecule type" value="Genomic_DNA"/>
</dbReference>
<dbReference type="AlphaFoldDB" id="A0A5K8ABP1"/>
<name>A0A5K8ABP1_9BACT</name>
<feature type="transmembrane region" description="Helical" evidence="1">
    <location>
        <begin position="42"/>
        <end position="59"/>
    </location>
</feature>
<keyword evidence="1" id="KW-1133">Transmembrane helix</keyword>
<dbReference type="Proteomes" id="UP000422108">
    <property type="component" value="Chromosome"/>
</dbReference>
<proteinExistence type="predicted"/>
<keyword evidence="1" id="KW-0812">Transmembrane</keyword>
<organism evidence="2 3">
    <name type="scientific">Desulfosarcina ovata subsp. ovata</name>
    <dbReference type="NCBI Taxonomy" id="2752305"/>
    <lineage>
        <taxon>Bacteria</taxon>
        <taxon>Pseudomonadati</taxon>
        <taxon>Thermodesulfobacteriota</taxon>
        <taxon>Desulfobacteria</taxon>
        <taxon>Desulfobacterales</taxon>
        <taxon>Desulfosarcinaceae</taxon>
        <taxon>Desulfosarcina</taxon>
    </lineage>
</organism>
<sequence length="63" mass="6673">MKKTAAFITLILLLVIFPLIGSGAFADFVGKGSLPIHVLSEPLIMLLFGAGLVTFGSSLRKIK</sequence>
<gene>
    <name evidence="2" type="ORF">DSCOOX_32150</name>
</gene>
<protein>
    <submittedName>
        <fullName evidence="2">Uncharacterized protein</fullName>
    </submittedName>
</protein>
<evidence type="ECO:0000313" key="2">
    <source>
        <dbReference type="EMBL" id="BBO90035.1"/>
    </source>
</evidence>
<keyword evidence="3" id="KW-1185">Reference proteome</keyword>
<evidence type="ECO:0000256" key="1">
    <source>
        <dbReference type="SAM" id="Phobius"/>
    </source>
</evidence>
<accession>A0A5K8ABP1</accession>
<reference evidence="2 3" key="1">
    <citation type="submission" date="2019-11" db="EMBL/GenBank/DDBJ databases">
        <title>Comparative genomics of hydrocarbon-degrading Desulfosarcina strains.</title>
        <authorList>
            <person name="Watanabe M."/>
            <person name="Kojima H."/>
            <person name="Fukui M."/>
        </authorList>
    </citation>
    <scope>NUCLEOTIDE SEQUENCE [LARGE SCALE GENOMIC DNA]</scope>
    <source>
        <strain evidence="3">oXyS1</strain>
    </source>
</reference>
<evidence type="ECO:0000313" key="3">
    <source>
        <dbReference type="Proteomes" id="UP000422108"/>
    </source>
</evidence>
<keyword evidence="1" id="KW-0472">Membrane</keyword>
<dbReference type="RefSeq" id="WP_155311134.1">
    <property type="nucleotide sequence ID" value="NZ_AP021879.1"/>
</dbReference>